<dbReference type="EMBL" id="VIIS01001390">
    <property type="protein sequence ID" value="KAF0299163.1"/>
    <property type="molecule type" value="Genomic_DNA"/>
</dbReference>
<evidence type="ECO:0000313" key="2">
    <source>
        <dbReference type="EMBL" id="KAF0299163.1"/>
    </source>
</evidence>
<gene>
    <name evidence="2" type="ORF">FJT64_003565</name>
</gene>
<feature type="compositionally biased region" description="Basic and acidic residues" evidence="1">
    <location>
        <begin position="1"/>
        <end position="10"/>
    </location>
</feature>
<accession>A0A6A4VZU4</accession>
<organism evidence="2 3">
    <name type="scientific">Amphibalanus amphitrite</name>
    <name type="common">Striped barnacle</name>
    <name type="synonym">Balanus amphitrite</name>
    <dbReference type="NCBI Taxonomy" id="1232801"/>
    <lineage>
        <taxon>Eukaryota</taxon>
        <taxon>Metazoa</taxon>
        <taxon>Ecdysozoa</taxon>
        <taxon>Arthropoda</taxon>
        <taxon>Crustacea</taxon>
        <taxon>Multicrustacea</taxon>
        <taxon>Cirripedia</taxon>
        <taxon>Thoracica</taxon>
        <taxon>Thoracicalcarea</taxon>
        <taxon>Balanomorpha</taxon>
        <taxon>Balanoidea</taxon>
        <taxon>Balanidae</taxon>
        <taxon>Amphibalaninae</taxon>
        <taxon>Amphibalanus</taxon>
    </lineage>
</organism>
<feature type="compositionally biased region" description="Polar residues" evidence="1">
    <location>
        <begin position="56"/>
        <end position="77"/>
    </location>
</feature>
<feature type="region of interest" description="Disordered" evidence="1">
    <location>
        <begin position="39"/>
        <end position="107"/>
    </location>
</feature>
<proteinExistence type="predicted"/>
<reference evidence="2 3" key="1">
    <citation type="submission" date="2019-07" db="EMBL/GenBank/DDBJ databases">
        <title>Draft genome assembly of a fouling barnacle, Amphibalanus amphitrite (Darwin, 1854): The first reference genome for Thecostraca.</title>
        <authorList>
            <person name="Kim W."/>
        </authorList>
    </citation>
    <scope>NUCLEOTIDE SEQUENCE [LARGE SCALE GENOMIC DNA]</scope>
    <source>
        <strain evidence="2">SNU_AA5</strain>
        <tissue evidence="2">Soma without cirri and trophi</tissue>
    </source>
</reference>
<evidence type="ECO:0000313" key="3">
    <source>
        <dbReference type="Proteomes" id="UP000440578"/>
    </source>
</evidence>
<dbReference type="Proteomes" id="UP000440578">
    <property type="component" value="Unassembled WGS sequence"/>
</dbReference>
<protein>
    <submittedName>
        <fullName evidence="2">Uncharacterized protein</fullName>
    </submittedName>
</protein>
<feature type="compositionally biased region" description="Basic and acidic residues" evidence="1">
    <location>
        <begin position="79"/>
        <end position="92"/>
    </location>
</feature>
<name>A0A6A4VZU4_AMPAM</name>
<feature type="compositionally biased region" description="Acidic residues" evidence="1">
    <location>
        <begin position="93"/>
        <end position="107"/>
    </location>
</feature>
<keyword evidence="3" id="KW-1185">Reference proteome</keyword>
<sequence>MERFDEEAKPSHLAGYGDDPLAMAMAQSGIETGDQWSFLDLRSDHGGGDQYDPETSPDQYDPETSSDQFGQLACLQTSDEERSVEERLHGRMEEEEGEDEEELEGEE</sequence>
<dbReference type="OrthoDB" id="10640805at2759"/>
<evidence type="ECO:0000256" key="1">
    <source>
        <dbReference type="SAM" id="MobiDB-lite"/>
    </source>
</evidence>
<dbReference type="AlphaFoldDB" id="A0A6A4VZU4"/>
<feature type="region of interest" description="Disordered" evidence="1">
    <location>
        <begin position="1"/>
        <end position="20"/>
    </location>
</feature>
<comment type="caution">
    <text evidence="2">The sequence shown here is derived from an EMBL/GenBank/DDBJ whole genome shotgun (WGS) entry which is preliminary data.</text>
</comment>